<protein>
    <submittedName>
        <fullName evidence="7">30S ribosomal protein S3</fullName>
    </submittedName>
</protein>
<dbReference type="EMBL" id="KC999168">
    <property type="protein sequence ID" value="AGT99665.1"/>
    <property type="molecule type" value="Genomic_DNA"/>
</dbReference>
<dbReference type="InterPro" id="IPR004087">
    <property type="entry name" value="KH_dom"/>
</dbReference>
<dbReference type="PROSITE" id="PS50823">
    <property type="entry name" value="KH_TYPE_2"/>
    <property type="match status" value="1"/>
</dbReference>
<keyword evidence="3" id="KW-0694">RNA-binding</keyword>
<keyword evidence="5" id="KW-0687">Ribonucleoprotein</keyword>
<dbReference type="InterPro" id="IPR001351">
    <property type="entry name" value="Ribosomal_uS3_C"/>
</dbReference>
<dbReference type="InterPro" id="IPR036419">
    <property type="entry name" value="Ribosomal_S3_C_sf"/>
</dbReference>
<dbReference type="Gene3D" id="3.30.1140.32">
    <property type="entry name" value="Ribosomal protein S3, C-terminal domain"/>
    <property type="match status" value="1"/>
</dbReference>
<dbReference type="GO" id="GO:1990904">
    <property type="term" value="C:ribonucleoprotein complex"/>
    <property type="evidence" value="ECO:0007669"/>
    <property type="project" value="UniProtKB-KW"/>
</dbReference>
<accession>U3GVV9</accession>
<comment type="similarity">
    <text evidence="1">Belongs to the universal ribosomal protein uS3 family.</text>
</comment>
<dbReference type="FunFam" id="3.30.300.20:FF:000001">
    <property type="entry name" value="30S ribosomal protein S3"/>
    <property type="match status" value="1"/>
</dbReference>
<feature type="domain" description="KH type-2" evidence="6">
    <location>
        <begin position="16"/>
        <end position="85"/>
    </location>
</feature>
<dbReference type="InterPro" id="IPR004044">
    <property type="entry name" value="KH_dom_type_2"/>
</dbReference>
<dbReference type="InterPro" id="IPR009019">
    <property type="entry name" value="KH_sf_prok-type"/>
</dbReference>
<dbReference type="GO" id="GO:0019843">
    <property type="term" value="F:rRNA binding"/>
    <property type="evidence" value="ECO:0007669"/>
    <property type="project" value="UniProtKB-KW"/>
</dbReference>
<dbReference type="PANTHER" id="PTHR11760:SF32">
    <property type="entry name" value="SMALL RIBOSOMAL SUBUNIT PROTEIN US3"/>
    <property type="match status" value="1"/>
</dbReference>
<sequence>MEEKKFVTFKKEELGVREYVKRELGKGRISSANIEYTPVGEKIIIATSKPGLVIGRRGEKIEELTRVLKKRFKLDNPHIEIREITQPKLDAQLVADEIALSLERKGSLKFKVIAYKMLQEIIGTGALGAEIVLSGKLPSERAKSWRFAQGYLKKTGNPAEVVDRAMSQAVTMAGVVGIKVSILPPDAPIHDRIVIDDKIKNHLSASLIKVDKVEEELPKKKSKKKNGGNK</sequence>
<dbReference type="Gene3D" id="3.30.300.20">
    <property type="match status" value="1"/>
</dbReference>
<dbReference type="SUPFAM" id="SSF54814">
    <property type="entry name" value="Prokaryotic type KH domain (KH-domain type II)"/>
    <property type="match status" value="1"/>
</dbReference>
<evidence type="ECO:0000256" key="3">
    <source>
        <dbReference type="ARBA" id="ARBA00022884"/>
    </source>
</evidence>
<evidence type="ECO:0000256" key="4">
    <source>
        <dbReference type="ARBA" id="ARBA00022980"/>
    </source>
</evidence>
<dbReference type="PANTHER" id="PTHR11760">
    <property type="entry name" value="30S/40S RIBOSOMAL PROTEIN S3"/>
    <property type="match status" value="1"/>
</dbReference>
<dbReference type="SUPFAM" id="SSF54821">
    <property type="entry name" value="Ribosomal protein S3 C-terminal domain"/>
    <property type="match status" value="1"/>
</dbReference>
<dbReference type="Pfam" id="PF07650">
    <property type="entry name" value="KH_2"/>
    <property type="match status" value="1"/>
</dbReference>
<dbReference type="SMART" id="SM00322">
    <property type="entry name" value="KH"/>
    <property type="match status" value="1"/>
</dbReference>
<dbReference type="GO" id="GO:0003735">
    <property type="term" value="F:structural constituent of ribosome"/>
    <property type="evidence" value="ECO:0007669"/>
    <property type="project" value="InterPro"/>
</dbReference>
<dbReference type="NCBIfam" id="NF003219">
    <property type="entry name" value="PRK04191.1"/>
    <property type="match status" value="1"/>
</dbReference>
<proteinExistence type="inferred from homology"/>
<dbReference type="AlphaFoldDB" id="U3GVV9"/>
<evidence type="ECO:0000313" key="7">
    <source>
        <dbReference type="EMBL" id="AGT99665.1"/>
    </source>
</evidence>
<name>U3GVV9_9ZZZZ</name>
<evidence type="ECO:0000259" key="6">
    <source>
        <dbReference type="PROSITE" id="PS50823"/>
    </source>
</evidence>
<dbReference type="NCBIfam" id="TIGR01008">
    <property type="entry name" value="uS3_euk_arch"/>
    <property type="match status" value="1"/>
</dbReference>
<reference evidence="7" key="1">
    <citation type="journal article" date="2015" name="Nat. Commun.">
        <title>Diverse, uncultivated ultra-small bacterial cells in groundwater.</title>
        <authorList>
            <person name="Luef B."/>
            <person name="Frischkorn K.R."/>
            <person name="Wrighton K.C."/>
            <person name="Holman H.-Y.N."/>
            <person name="Birarda G."/>
            <person name="Thomas B.C."/>
            <person name="Singh A."/>
            <person name="Williams K.H."/>
            <person name="Siegerist C.E."/>
            <person name="Tringe S.G."/>
            <person name="Downing K.H."/>
            <person name="Comolli L.R."/>
            <person name="Banfield J.F."/>
        </authorList>
    </citation>
    <scope>NUCLEOTIDE SEQUENCE</scope>
</reference>
<dbReference type="CDD" id="cd02411">
    <property type="entry name" value="KH-II_30S_S3_arch"/>
    <property type="match status" value="1"/>
</dbReference>
<dbReference type="InterPro" id="IPR015946">
    <property type="entry name" value="KH_dom-like_a/b"/>
</dbReference>
<organism evidence="7">
    <name type="scientific">uncultured organism</name>
    <dbReference type="NCBI Taxonomy" id="155900"/>
    <lineage>
        <taxon>unclassified sequences</taxon>
        <taxon>environmental samples</taxon>
    </lineage>
</organism>
<evidence type="ECO:0000256" key="1">
    <source>
        <dbReference type="ARBA" id="ARBA00010761"/>
    </source>
</evidence>
<dbReference type="InterPro" id="IPR057258">
    <property type="entry name" value="Ribosomal_uS3"/>
</dbReference>
<evidence type="ECO:0000256" key="2">
    <source>
        <dbReference type="ARBA" id="ARBA00022730"/>
    </source>
</evidence>
<evidence type="ECO:0000256" key="5">
    <source>
        <dbReference type="ARBA" id="ARBA00023274"/>
    </source>
</evidence>
<dbReference type="InterPro" id="IPR005703">
    <property type="entry name" value="Ribosomal_uS3_euk/arc"/>
</dbReference>
<dbReference type="Pfam" id="PF00189">
    <property type="entry name" value="Ribosomal_S3_C"/>
    <property type="match status" value="1"/>
</dbReference>
<keyword evidence="2" id="KW-0699">rRNA-binding</keyword>
<keyword evidence="4 7" id="KW-0689">Ribosomal protein</keyword>